<protein>
    <recommendedName>
        <fullName evidence="4">DUF4951 domain-containing protein</fullName>
    </recommendedName>
</protein>
<evidence type="ECO:0008006" key="4">
    <source>
        <dbReference type="Google" id="ProtNLM"/>
    </source>
</evidence>
<name>A0A151Y5B8_9GAMM</name>
<dbReference type="OrthoDB" id="6706820at2"/>
<feature type="signal peptide" evidence="1">
    <location>
        <begin position="1"/>
        <end position="20"/>
    </location>
</feature>
<dbReference type="EMBL" id="LUAW01000011">
    <property type="protein sequence ID" value="KYQ73157.1"/>
    <property type="molecule type" value="Genomic_DNA"/>
</dbReference>
<gene>
    <name evidence="2" type="ORF">AZH43_06900</name>
</gene>
<sequence length="130" mass="14311">MLKPVIFGALLLASSASLFAEVSLSEKIRPQTPSLVNPNIQRLGIPPTPNDIPLPAFGQGIIGWGTGPDGAENRLNNITKEDVAKLKTQDVTLEMVQTWQKFYENETQRNAGNPTAPFRAQLMKKIAELW</sequence>
<evidence type="ECO:0000256" key="1">
    <source>
        <dbReference type="SAM" id="SignalP"/>
    </source>
</evidence>
<evidence type="ECO:0000313" key="3">
    <source>
        <dbReference type="Proteomes" id="UP000076276"/>
    </source>
</evidence>
<dbReference type="Proteomes" id="UP000076276">
    <property type="component" value="Unassembled WGS sequence"/>
</dbReference>
<keyword evidence="3" id="KW-1185">Reference proteome</keyword>
<comment type="caution">
    <text evidence="2">The sequence shown here is derived from an EMBL/GenBank/DDBJ whole genome shotgun (WGS) entry which is preliminary data.</text>
</comment>
<reference evidence="2 3" key="1">
    <citation type="submission" date="2016-03" db="EMBL/GenBank/DDBJ databases">
        <title>Acinetobacter genomospecies 28 strain ANC 4149.</title>
        <authorList>
            <person name="Radolfova-Krizova L."/>
            <person name="Nemec A."/>
        </authorList>
    </citation>
    <scope>NUCLEOTIDE SEQUENCE [LARGE SCALE GENOMIC DNA]</scope>
    <source>
        <strain evidence="2 3">ANC 4149</strain>
    </source>
</reference>
<organism evidence="2 3">
    <name type="scientific">Acinetobacter pragensis</name>
    <dbReference type="NCBI Taxonomy" id="1806892"/>
    <lineage>
        <taxon>Bacteria</taxon>
        <taxon>Pseudomonadati</taxon>
        <taxon>Pseudomonadota</taxon>
        <taxon>Gammaproteobacteria</taxon>
        <taxon>Moraxellales</taxon>
        <taxon>Moraxellaceae</taxon>
        <taxon>Acinetobacter</taxon>
    </lineage>
</organism>
<proteinExistence type="predicted"/>
<dbReference type="RefSeq" id="WP_067666408.1">
    <property type="nucleotide sequence ID" value="NZ_CBCSIK010000005.1"/>
</dbReference>
<feature type="chain" id="PRO_5007592273" description="DUF4951 domain-containing protein" evidence="1">
    <location>
        <begin position="21"/>
        <end position="130"/>
    </location>
</feature>
<keyword evidence="1" id="KW-0732">Signal</keyword>
<dbReference type="Pfam" id="PF16309">
    <property type="entry name" value="DUF4951"/>
    <property type="match status" value="1"/>
</dbReference>
<dbReference type="AlphaFoldDB" id="A0A151Y5B8"/>
<evidence type="ECO:0000313" key="2">
    <source>
        <dbReference type="EMBL" id="KYQ73157.1"/>
    </source>
</evidence>
<dbReference type="Gene3D" id="4.10.640.20">
    <property type="match status" value="1"/>
</dbReference>
<dbReference type="InterPro" id="IPR032538">
    <property type="entry name" value="DUF4951"/>
</dbReference>
<accession>A0A151Y5B8</accession>
<dbReference type="InterPro" id="IPR038343">
    <property type="entry name" value="DUF4951_sf"/>
</dbReference>